<dbReference type="GO" id="GO:0004089">
    <property type="term" value="F:carbonate dehydratase activity"/>
    <property type="evidence" value="ECO:0007669"/>
    <property type="project" value="UniProtKB-EC"/>
</dbReference>
<feature type="binding site" evidence="13">
    <location>
        <position position="577"/>
    </location>
    <ligand>
        <name>Zn(2+)</name>
        <dbReference type="ChEBI" id="CHEBI:29105"/>
    </ligand>
</feature>
<sequence>MKKIKNLSEKFTYDLPASISVFLVAIPLCLGIAHASGAPLFSGIIGGFIGGILVGALSKSPLSVSGPTASLTAIVLSGIRDLGSFEIFLLALLIAGMVQVLLGILKAGALSAYLPSATVMGMSVAIGLILIIKQLPHLIGYDIEEFGVEEFDLTREDINETYHDPHEGRETNSFTVLLHSIPNLRMNVFLIGAFSLVSFFVWDRFFAKKFQFLPASLIAIAVGTSANLFLGDLLPGGTLSQDHLVTLPVFQNSSDLFGQLDFPNFSAWDLAGVWTLALTIAFASSLESLLSIEVVDKLDGENRKTPMSRELVAQGFGNMACGLLGGIPVTSVVVRGSVNAASGARSKTSAVLHGVWIGTSVLLFPKFMNTIPLASLAAILVVTGFKLCKPALFKTMLHKGYSHFLPFLVTVLTTIFTNVLIGTFCGILASLVFMLYEDHRTAVVRVENYGKFRRIVLGENLGFFHKAKIKSVLESQPSGITLEIDGTRTLHLDLDIRELIHEFRNSAYRKGIKVILGGIPNMQNDIESLKKEMSESYQKLLSNNETWVKEMTDVDPEFFARHAEGQTPQVLFIGCSDSRVPVNVITKTNPGEIFVTRNIANVVSVDDMSLFSVVQYAIEVLNVKHIVVCGHTGCGGVRAALKGQATGLIDNWITHIKDVYLKHREELDALPEEKREDRMIQLNVAEQVVNLYKTGMIQNALAKYGFPEIHGWVYDIRTGQISEVDYKDRLAKELGGLYGYSK</sequence>
<keyword evidence="18" id="KW-1185">Reference proteome</keyword>
<evidence type="ECO:0000313" key="19">
    <source>
        <dbReference type="Proteomes" id="UP000297946"/>
    </source>
</evidence>
<comment type="subcellular location">
    <subcellularLocation>
        <location evidence="1">Membrane</location>
        <topology evidence="1">Multi-pass membrane protein</topology>
    </subcellularLocation>
</comment>
<accession>A0A5F1ZUX4</accession>
<dbReference type="Proteomes" id="UP000297273">
    <property type="component" value="Unassembled WGS sequence"/>
</dbReference>
<feature type="binding site" evidence="13">
    <location>
        <position position="575"/>
    </location>
    <ligand>
        <name>Zn(2+)</name>
        <dbReference type="ChEBI" id="CHEBI:29105"/>
    </ligand>
</feature>
<keyword evidence="4 14" id="KW-0812">Transmembrane</keyword>
<comment type="caution">
    <text evidence="16">The sequence shown here is derived from an EMBL/GenBank/DDBJ whole genome shotgun (WGS) entry which is preliminary data.</text>
</comment>
<dbReference type="EC" id="4.2.1.1" evidence="3"/>
<feature type="binding site" evidence="13">
    <location>
        <position position="634"/>
    </location>
    <ligand>
        <name>Zn(2+)</name>
        <dbReference type="ChEBI" id="CHEBI:29105"/>
    </ligand>
</feature>
<feature type="transmembrane region" description="Helical" evidence="14">
    <location>
        <begin position="85"/>
        <end position="105"/>
    </location>
</feature>
<name>A0A5F1ZUX4_9LEPT</name>
<evidence type="ECO:0000256" key="2">
    <source>
        <dbReference type="ARBA" id="ARBA00006217"/>
    </source>
</evidence>
<evidence type="ECO:0000256" key="3">
    <source>
        <dbReference type="ARBA" id="ARBA00012925"/>
    </source>
</evidence>
<evidence type="ECO:0000256" key="1">
    <source>
        <dbReference type="ARBA" id="ARBA00004141"/>
    </source>
</evidence>
<dbReference type="OrthoDB" id="9769739at2"/>
<comment type="cofactor">
    <cofactor evidence="13">
        <name>Zn(2+)</name>
        <dbReference type="ChEBI" id="CHEBI:29105"/>
    </cofactor>
    <text evidence="13">Binds 1 zinc ion per subunit.</text>
</comment>
<feature type="transmembrane region" description="Helical" evidence="14">
    <location>
        <begin position="212"/>
        <end position="230"/>
    </location>
</feature>
<reference evidence="16 19" key="2">
    <citation type="journal article" date="2019" name="PLoS Negl. Trop. Dis.">
        <title>Revisiting the worldwide diversity of Leptospira species in the environment.</title>
        <authorList>
            <person name="Vincent A.T."/>
            <person name="Schiettekatte O."/>
            <person name="Bourhy P."/>
            <person name="Veyrier F.J."/>
            <person name="Picardeau M."/>
        </authorList>
    </citation>
    <scope>NUCLEOTIDE SEQUENCE [LARGE SCALE GENOMIC DNA]</scope>
    <source>
        <strain evidence="17">201702690</strain>
        <strain evidence="16 19">SSW18</strain>
    </source>
</reference>
<dbReference type="InterPro" id="IPR015892">
    <property type="entry name" value="Carbonic_anhydrase_CS"/>
</dbReference>
<evidence type="ECO:0000256" key="9">
    <source>
        <dbReference type="ARBA" id="ARBA00023239"/>
    </source>
</evidence>
<dbReference type="Pfam" id="PF00916">
    <property type="entry name" value="Sulfate_transp"/>
    <property type="match status" value="1"/>
</dbReference>
<dbReference type="GO" id="GO:0015976">
    <property type="term" value="P:carbon utilization"/>
    <property type="evidence" value="ECO:0007669"/>
    <property type="project" value="InterPro"/>
</dbReference>
<dbReference type="PROSITE" id="PS00705">
    <property type="entry name" value="PROK_CO2_ANHYDRASE_2"/>
    <property type="match status" value="1"/>
</dbReference>
<feature type="transmembrane region" description="Helical" evidence="14">
    <location>
        <begin position="186"/>
        <end position="205"/>
    </location>
</feature>
<feature type="transmembrane region" description="Helical" evidence="14">
    <location>
        <begin position="404"/>
        <end position="436"/>
    </location>
</feature>
<keyword evidence="9" id="KW-0456">Lyase</keyword>
<dbReference type="GO" id="GO:0016020">
    <property type="term" value="C:membrane"/>
    <property type="evidence" value="ECO:0007669"/>
    <property type="project" value="UniProtKB-SubCell"/>
</dbReference>
<dbReference type="InterPro" id="IPR036874">
    <property type="entry name" value="Carbonic_anhydrase_sf"/>
</dbReference>
<dbReference type="Pfam" id="PF00484">
    <property type="entry name" value="Pro_CA"/>
    <property type="match status" value="1"/>
</dbReference>
<feature type="transmembrane region" description="Helical" evidence="14">
    <location>
        <begin position="271"/>
        <end position="290"/>
    </location>
</feature>
<evidence type="ECO:0000313" key="17">
    <source>
        <dbReference type="EMBL" id="TGL42339.1"/>
    </source>
</evidence>
<reference evidence="17" key="1">
    <citation type="submission" date="2018-10" db="EMBL/GenBank/DDBJ databases">
        <authorList>
            <person name="Vincent A.T."/>
            <person name="Schiettekatte O."/>
            <person name="Bourhy P."/>
            <person name="Veyrier F.J."/>
            <person name="Picardeau M."/>
        </authorList>
    </citation>
    <scope>NUCLEOTIDE SEQUENCE</scope>
    <source>
        <strain evidence="17">201702690</strain>
    </source>
</reference>
<dbReference type="RefSeq" id="WP_135645265.1">
    <property type="nucleotide sequence ID" value="NZ_RQER01000006.1"/>
</dbReference>
<comment type="similarity">
    <text evidence="2">Belongs to the beta-class carbonic anhydrase family.</text>
</comment>
<evidence type="ECO:0000256" key="6">
    <source>
        <dbReference type="ARBA" id="ARBA00022833"/>
    </source>
</evidence>
<evidence type="ECO:0000256" key="4">
    <source>
        <dbReference type="ARBA" id="ARBA00022692"/>
    </source>
</evidence>
<feature type="transmembrane region" description="Helical" evidence="14">
    <location>
        <begin position="354"/>
        <end position="383"/>
    </location>
</feature>
<evidence type="ECO:0000256" key="12">
    <source>
        <dbReference type="ARBA" id="ARBA00082533"/>
    </source>
</evidence>
<keyword evidence="8 14" id="KW-0472">Membrane</keyword>
<feature type="transmembrane region" description="Helical" evidence="14">
    <location>
        <begin position="12"/>
        <end position="33"/>
    </location>
</feature>
<dbReference type="PANTHER" id="PTHR11002">
    <property type="entry name" value="CARBONIC ANHYDRASE"/>
    <property type="match status" value="1"/>
</dbReference>
<keyword evidence="6 13" id="KW-0862">Zinc</keyword>
<dbReference type="GO" id="GO:0008270">
    <property type="term" value="F:zinc ion binding"/>
    <property type="evidence" value="ECO:0007669"/>
    <property type="project" value="InterPro"/>
</dbReference>
<evidence type="ECO:0000256" key="13">
    <source>
        <dbReference type="PIRSR" id="PIRSR601765-1"/>
    </source>
</evidence>
<evidence type="ECO:0000259" key="15">
    <source>
        <dbReference type="Pfam" id="PF00916"/>
    </source>
</evidence>
<keyword evidence="7 14" id="KW-1133">Transmembrane helix</keyword>
<evidence type="ECO:0000256" key="10">
    <source>
        <dbReference type="ARBA" id="ARBA00039351"/>
    </source>
</evidence>
<dbReference type="Gene3D" id="3.40.1050.10">
    <property type="entry name" value="Carbonic anhydrase"/>
    <property type="match status" value="1"/>
</dbReference>
<evidence type="ECO:0000256" key="8">
    <source>
        <dbReference type="ARBA" id="ARBA00023136"/>
    </source>
</evidence>
<feature type="binding site" evidence="13">
    <location>
        <position position="631"/>
    </location>
    <ligand>
        <name>Zn(2+)</name>
        <dbReference type="ChEBI" id="CHEBI:29105"/>
    </ligand>
</feature>
<evidence type="ECO:0000256" key="11">
    <source>
        <dbReference type="ARBA" id="ARBA00048348"/>
    </source>
</evidence>
<comment type="catalytic activity">
    <reaction evidence="11">
        <text>hydrogencarbonate + H(+) = CO2 + H2O</text>
        <dbReference type="Rhea" id="RHEA:10748"/>
        <dbReference type="ChEBI" id="CHEBI:15377"/>
        <dbReference type="ChEBI" id="CHEBI:15378"/>
        <dbReference type="ChEBI" id="CHEBI:16526"/>
        <dbReference type="ChEBI" id="CHEBI:17544"/>
        <dbReference type="EC" id="4.2.1.1"/>
    </reaction>
</comment>
<dbReference type="PANTHER" id="PTHR11002:SF76">
    <property type="entry name" value="CARBONIC ANHYDRASE"/>
    <property type="match status" value="1"/>
</dbReference>
<gene>
    <name evidence="16" type="ORF">EHO57_09700</name>
    <name evidence="17" type="ORF">EHQ53_09175</name>
</gene>
<feature type="transmembrane region" description="Helical" evidence="14">
    <location>
        <begin position="112"/>
        <end position="132"/>
    </location>
</feature>
<proteinExistence type="inferred from homology"/>
<dbReference type="InterPro" id="IPR001765">
    <property type="entry name" value="Carbonic_anhydrase"/>
</dbReference>
<protein>
    <recommendedName>
        <fullName evidence="10">Carbonic anhydrase 2</fullName>
        <ecNumber evidence="3">4.2.1.1</ecNumber>
    </recommendedName>
    <alternativeName>
        <fullName evidence="12">Carbonate dehydratase 2</fullName>
    </alternativeName>
</protein>
<evidence type="ECO:0000256" key="7">
    <source>
        <dbReference type="ARBA" id="ARBA00022989"/>
    </source>
</evidence>
<organism evidence="16 19">
    <name type="scientific">Leptospira langatensis</name>
    <dbReference type="NCBI Taxonomy" id="2484983"/>
    <lineage>
        <taxon>Bacteria</taxon>
        <taxon>Pseudomonadati</taxon>
        <taxon>Spirochaetota</taxon>
        <taxon>Spirochaetia</taxon>
        <taxon>Leptospirales</taxon>
        <taxon>Leptospiraceae</taxon>
        <taxon>Leptospira</taxon>
    </lineage>
</organism>
<dbReference type="SUPFAM" id="SSF53056">
    <property type="entry name" value="beta-carbonic anhydrase, cab"/>
    <property type="match status" value="1"/>
</dbReference>
<evidence type="ECO:0000313" key="18">
    <source>
        <dbReference type="Proteomes" id="UP000297273"/>
    </source>
</evidence>
<dbReference type="CDD" id="cd00883">
    <property type="entry name" value="beta_CA_cladeA"/>
    <property type="match status" value="1"/>
</dbReference>
<dbReference type="EMBL" id="RQGC01000004">
    <property type="protein sequence ID" value="TGL42339.1"/>
    <property type="molecule type" value="Genomic_DNA"/>
</dbReference>
<dbReference type="SMART" id="SM00947">
    <property type="entry name" value="Pro_CA"/>
    <property type="match status" value="1"/>
</dbReference>
<dbReference type="Proteomes" id="UP000297946">
    <property type="component" value="Unassembled WGS sequence"/>
</dbReference>
<feature type="domain" description="SLC26A/SulP transporter" evidence="15">
    <location>
        <begin position="11"/>
        <end position="401"/>
    </location>
</feature>
<feature type="transmembrane region" description="Helical" evidence="14">
    <location>
        <begin position="311"/>
        <end position="334"/>
    </location>
</feature>
<dbReference type="FunFam" id="3.40.1050.10:FF:000001">
    <property type="entry name" value="Carbonic anhydrase"/>
    <property type="match status" value="1"/>
</dbReference>
<keyword evidence="5 13" id="KW-0479">Metal-binding</keyword>
<evidence type="ECO:0000256" key="5">
    <source>
        <dbReference type="ARBA" id="ARBA00022723"/>
    </source>
</evidence>
<evidence type="ECO:0000256" key="14">
    <source>
        <dbReference type="SAM" id="Phobius"/>
    </source>
</evidence>
<dbReference type="InterPro" id="IPR011547">
    <property type="entry name" value="SLC26A/SulP_dom"/>
</dbReference>
<dbReference type="EMBL" id="RQER01000006">
    <property type="protein sequence ID" value="TGK01211.1"/>
    <property type="molecule type" value="Genomic_DNA"/>
</dbReference>
<feature type="transmembrane region" description="Helical" evidence="14">
    <location>
        <begin position="39"/>
        <end position="57"/>
    </location>
</feature>
<evidence type="ECO:0000313" key="16">
    <source>
        <dbReference type="EMBL" id="TGK01211.1"/>
    </source>
</evidence>
<dbReference type="AlphaFoldDB" id="A0A5F1ZUX4"/>